<organism evidence="1 2">
    <name type="scientific">Puccinia sorghi</name>
    <dbReference type="NCBI Taxonomy" id="27349"/>
    <lineage>
        <taxon>Eukaryota</taxon>
        <taxon>Fungi</taxon>
        <taxon>Dikarya</taxon>
        <taxon>Basidiomycota</taxon>
        <taxon>Pucciniomycotina</taxon>
        <taxon>Pucciniomycetes</taxon>
        <taxon>Pucciniales</taxon>
        <taxon>Pucciniaceae</taxon>
        <taxon>Puccinia</taxon>
    </lineage>
</organism>
<comment type="caution">
    <text evidence="1">The sequence shown here is derived from an EMBL/GenBank/DDBJ whole genome shotgun (WGS) entry which is preliminary data.</text>
</comment>
<dbReference type="OrthoDB" id="2507256at2759"/>
<reference evidence="1 2" key="1">
    <citation type="submission" date="2015-08" db="EMBL/GenBank/DDBJ databases">
        <title>Next Generation Sequencing and Analysis of the Genome of Puccinia sorghi L Schw, the Causal Agent of Maize Common Rust.</title>
        <authorList>
            <person name="Rochi L."/>
            <person name="Burguener G."/>
            <person name="Darino M."/>
            <person name="Turjanski A."/>
            <person name="Kreff E."/>
            <person name="Dieguez M.J."/>
            <person name="Sacco F."/>
        </authorList>
    </citation>
    <scope>NUCLEOTIDE SEQUENCE [LARGE SCALE GENOMIC DNA]</scope>
    <source>
        <strain evidence="1 2">RO10H11247</strain>
    </source>
</reference>
<feature type="non-terminal residue" evidence="1">
    <location>
        <position position="128"/>
    </location>
</feature>
<evidence type="ECO:0000313" key="1">
    <source>
        <dbReference type="EMBL" id="KNZ45127.1"/>
    </source>
</evidence>
<dbReference type="Proteomes" id="UP000037035">
    <property type="component" value="Unassembled WGS sequence"/>
</dbReference>
<dbReference type="EMBL" id="LAVV01014005">
    <property type="protein sequence ID" value="KNZ45127.1"/>
    <property type="molecule type" value="Genomic_DNA"/>
</dbReference>
<sequence length="128" mass="14754">MGKRRGWLRGSRSGLRENGLQLAKEQGEGPQSVMGWLWSEWRATLGVAGNGFGLNEDQKAGISTINKKLEIMCPQYHAMKEVMGGRAFINPWFRLMHKLTTKWKHYPLLSLLEMKLEAVKWKAMMIMY</sequence>
<dbReference type="VEuPathDB" id="FungiDB:VP01_8460g1"/>
<name>A0A0L6U9Y9_9BASI</name>
<accession>A0A0L6U9Y9</accession>
<gene>
    <name evidence="1" type="ORF">VP01_8460g1</name>
</gene>
<dbReference type="AlphaFoldDB" id="A0A0L6U9Y9"/>
<keyword evidence="2" id="KW-1185">Reference proteome</keyword>
<proteinExistence type="predicted"/>
<evidence type="ECO:0000313" key="2">
    <source>
        <dbReference type="Proteomes" id="UP000037035"/>
    </source>
</evidence>
<protein>
    <submittedName>
        <fullName evidence="1">Uncharacterized protein</fullName>
    </submittedName>
</protein>